<dbReference type="STRING" id="7395.A0A1A9UMF2"/>
<dbReference type="InterPro" id="IPR041679">
    <property type="entry name" value="DNA2/NAM7-like_C"/>
</dbReference>
<dbReference type="EnsemblMetazoa" id="GAUT009334-RA">
    <property type="protein sequence ID" value="GAUT009334-PA"/>
    <property type="gene ID" value="GAUT009334"/>
</dbReference>
<dbReference type="AlphaFoldDB" id="A0A1A9UMF2"/>
<reference evidence="2" key="1">
    <citation type="submission" date="2020-05" db="UniProtKB">
        <authorList>
            <consortium name="EnsemblMetazoa"/>
        </authorList>
    </citation>
    <scope>IDENTIFICATION</scope>
    <source>
        <strain evidence="2">TTRI</strain>
    </source>
</reference>
<organism evidence="2 3">
    <name type="scientific">Glossina austeni</name>
    <name type="common">Savannah tsetse fly</name>
    <dbReference type="NCBI Taxonomy" id="7395"/>
    <lineage>
        <taxon>Eukaryota</taxon>
        <taxon>Metazoa</taxon>
        <taxon>Ecdysozoa</taxon>
        <taxon>Arthropoda</taxon>
        <taxon>Hexapoda</taxon>
        <taxon>Insecta</taxon>
        <taxon>Pterygota</taxon>
        <taxon>Neoptera</taxon>
        <taxon>Endopterygota</taxon>
        <taxon>Diptera</taxon>
        <taxon>Brachycera</taxon>
        <taxon>Muscomorpha</taxon>
        <taxon>Hippoboscoidea</taxon>
        <taxon>Glossinidae</taxon>
        <taxon>Glossina</taxon>
    </lineage>
</organism>
<keyword evidence="3" id="KW-1185">Reference proteome</keyword>
<evidence type="ECO:0000313" key="3">
    <source>
        <dbReference type="Proteomes" id="UP000078200"/>
    </source>
</evidence>
<accession>A0A1A9UMF2</accession>
<name>A0A1A9UMF2_GLOAU</name>
<evidence type="ECO:0000313" key="2">
    <source>
        <dbReference type="EnsemblMetazoa" id="GAUT009334-PA"/>
    </source>
</evidence>
<sequence>MIRGAEIFLMTVKLYCNNIKPESIGILSPYMKQVKHSRNLFVDADVAMPKIGTVEKFQGQQQDFNKKHIGPSPRRSVKMVLVIDSIIKKIYNNKENILHIFFTSLELSDPNY</sequence>
<protein>
    <submittedName>
        <fullName evidence="2">AAA_12 domain-containing protein</fullName>
    </submittedName>
</protein>
<dbReference type="VEuPathDB" id="VectorBase:GAUT009334"/>
<dbReference type="Gene3D" id="3.40.50.300">
    <property type="entry name" value="P-loop containing nucleotide triphosphate hydrolases"/>
    <property type="match status" value="1"/>
</dbReference>
<proteinExistence type="predicted"/>
<feature type="domain" description="DNA2/NAM7 helicase-like C-terminal" evidence="1">
    <location>
        <begin position="12"/>
        <end position="63"/>
    </location>
</feature>
<dbReference type="Pfam" id="PF13087">
    <property type="entry name" value="AAA_12"/>
    <property type="match status" value="1"/>
</dbReference>
<dbReference type="Proteomes" id="UP000078200">
    <property type="component" value="Unassembled WGS sequence"/>
</dbReference>
<dbReference type="InterPro" id="IPR027417">
    <property type="entry name" value="P-loop_NTPase"/>
</dbReference>
<evidence type="ECO:0000259" key="1">
    <source>
        <dbReference type="Pfam" id="PF13087"/>
    </source>
</evidence>